<dbReference type="AlphaFoldDB" id="A0A085NLU2"/>
<evidence type="ECO:0000313" key="1">
    <source>
        <dbReference type="EMBL" id="KFD45380.1"/>
    </source>
</evidence>
<organism evidence="2">
    <name type="scientific">Trichuris suis</name>
    <name type="common">pig whipworm</name>
    <dbReference type="NCBI Taxonomy" id="68888"/>
    <lineage>
        <taxon>Eukaryota</taxon>
        <taxon>Metazoa</taxon>
        <taxon>Ecdysozoa</taxon>
        <taxon>Nematoda</taxon>
        <taxon>Enoplea</taxon>
        <taxon>Dorylaimia</taxon>
        <taxon>Trichinellida</taxon>
        <taxon>Trichuridae</taxon>
        <taxon>Trichuris</taxon>
    </lineage>
</organism>
<evidence type="ECO:0000313" key="2">
    <source>
        <dbReference type="EMBL" id="KFD70438.1"/>
    </source>
</evidence>
<proteinExistence type="predicted"/>
<dbReference type="Proteomes" id="UP000030764">
    <property type="component" value="Unassembled WGS sequence"/>
</dbReference>
<name>A0A085NLU2_9BILA</name>
<sequence>MTTNLWKLHCMVESSSVTSSYGLGRSCDATAERHLCQTPSVKYIVFATLQWCRHIAMVFGDLPLPIQAAEARLSWTSRRVRRVLQEA</sequence>
<gene>
    <name evidence="1" type="ORF">M513_13742</name>
    <name evidence="2" type="ORF">M514_13742</name>
</gene>
<evidence type="ECO:0000313" key="3">
    <source>
        <dbReference type="Proteomes" id="UP000030764"/>
    </source>
</evidence>
<reference evidence="2 3" key="1">
    <citation type="journal article" date="2014" name="Nat. Genet.">
        <title>Genome and transcriptome of the porcine whipworm Trichuris suis.</title>
        <authorList>
            <person name="Jex A.R."/>
            <person name="Nejsum P."/>
            <person name="Schwarz E.M."/>
            <person name="Hu L."/>
            <person name="Young N.D."/>
            <person name="Hall R.S."/>
            <person name="Korhonen P.K."/>
            <person name="Liao S."/>
            <person name="Thamsborg S."/>
            <person name="Xia J."/>
            <person name="Xu P."/>
            <person name="Wang S."/>
            <person name="Scheerlinck J.P."/>
            <person name="Hofmann A."/>
            <person name="Sternberg P.W."/>
            <person name="Wang J."/>
            <person name="Gasser R.B."/>
        </authorList>
    </citation>
    <scope>NUCLEOTIDE SEQUENCE [LARGE SCALE GENOMIC DNA]</scope>
    <source>
        <strain evidence="2">DCEP-RM93F</strain>
        <strain evidence="1">DCEP-RM93M</strain>
    </source>
</reference>
<accession>A0A085NLU2</accession>
<protein>
    <submittedName>
        <fullName evidence="2">Uncharacterized protein</fullName>
    </submittedName>
</protein>
<dbReference type="EMBL" id="KL367488">
    <property type="protein sequence ID" value="KFD70438.1"/>
    <property type="molecule type" value="Genomic_DNA"/>
</dbReference>
<dbReference type="Proteomes" id="UP000030758">
    <property type="component" value="Unassembled WGS sequence"/>
</dbReference>
<keyword evidence="3" id="KW-1185">Reference proteome</keyword>
<dbReference type="EMBL" id="KL363520">
    <property type="protein sequence ID" value="KFD45380.1"/>
    <property type="molecule type" value="Genomic_DNA"/>
</dbReference>